<dbReference type="RefSeq" id="WP_025313252.1">
    <property type="nucleotide sequence ID" value="NZ_CP004372.1"/>
</dbReference>
<dbReference type="OrthoDB" id="211933at2"/>
<dbReference type="SUPFAM" id="SSF88723">
    <property type="entry name" value="PIN domain-like"/>
    <property type="match status" value="1"/>
</dbReference>
<proteinExistence type="predicted"/>
<accession>W8RWC7</accession>
<dbReference type="AlphaFoldDB" id="W8RWC7"/>
<dbReference type="PATRIC" id="fig|1294273.3.peg.3328"/>
<protein>
    <recommendedName>
        <fullName evidence="1">PIN domain-containing protein</fullName>
    </recommendedName>
</protein>
<keyword evidence="3" id="KW-1185">Reference proteome</keyword>
<dbReference type="Proteomes" id="UP000019593">
    <property type="component" value="Chromosome"/>
</dbReference>
<reference evidence="2 3" key="1">
    <citation type="submission" date="2013-03" db="EMBL/GenBank/DDBJ databases">
        <authorList>
            <person name="Fiebig A."/>
            <person name="Goeker M."/>
            <person name="Klenk H.-P.P."/>
        </authorList>
    </citation>
    <scope>NUCLEOTIDE SEQUENCE [LARGE SCALE GENOMIC DNA]</scope>
    <source>
        <strain evidence="3">DSM 19469</strain>
    </source>
</reference>
<feature type="domain" description="PIN" evidence="1">
    <location>
        <begin position="6"/>
        <end position="112"/>
    </location>
</feature>
<dbReference type="STRING" id="1294273.roselon_03370"/>
<dbReference type="InterPro" id="IPR002716">
    <property type="entry name" value="PIN_dom"/>
</dbReference>
<dbReference type="eggNOG" id="COG1569">
    <property type="taxonomic scope" value="Bacteria"/>
</dbReference>
<evidence type="ECO:0000259" key="1">
    <source>
        <dbReference type="Pfam" id="PF13470"/>
    </source>
</evidence>
<gene>
    <name evidence="2" type="ORF">roselon_03370</name>
</gene>
<name>W8RWC7_9RHOB</name>
<dbReference type="NCBIfam" id="NF046100">
    <property type="entry name" value="RSP_2648_fam_PIN"/>
    <property type="match status" value="1"/>
</dbReference>
<sequence>MSAPAYVLDACVLYPTVLRQILLGCARRGLFTPLVSPRLLEEWTRTALKQGGPADELLARGEIARLRAAFPQAEIRHAPEDEAPLWLPDPGDIHVLATARAGGAAAIVTLNMRDFPTRELEVFDLIALHPDTMLLNALEAQGDIVRAAVHDTHAEAERLAEEDLPLRALLKRARLPRLAKALARP</sequence>
<dbReference type="KEGG" id="red:roselon_03370"/>
<dbReference type="Pfam" id="PF13470">
    <property type="entry name" value="PIN_3"/>
    <property type="match status" value="1"/>
</dbReference>
<dbReference type="HOGENOM" id="CLU_096418_0_1_5"/>
<dbReference type="EMBL" id="CP004372">
    <property type="protein sequence ID" value="AHM05628.1"/>
    <property type="molecule type" value="Genomic_DNA"/>
</dbReference>
<evidence type="ECO:0000313" key="2">
    <source>
        <dbReference type="EMBL" id="AHM05628.1"/>
    </source>
</evidence>
<evidence type="ECO:0000313" key="3">
    <source>
        <dbReference type="Proteomes" id="UP000019593"/>
    </source>
</evidence>
<dbReference type="InterPro" id="IPR029060">
    <property type="entry name" value="PIN-like_dom_sf"/>
</dbReference>
<organism evidence="2 3">
    <name type="scientific">Roseicyclus elongatus DSM 19469</name>
    <dbReference type="NCBI Taxonomy" id="1294273"/>
    <lineage>
        <taxon>Bacteria</taxon>
        <taxon>Pseudomonadati</taxon>
        <taxon>Pseudomonadota</taxon>
        <taxon>Alphaproteobacteria</taxon>
        <taxon>Rhodobacterales</taxon>
        <taxon>Roseobacteraceae</taxon>
        <taxon>Roseicyclus</taxon>
    </lineage>
</organism>